<dbReference type="HOGENOM" id="CLU_1799544_0_0_1"/>
<evidence type="ECO:0000313" key="1">
    <source>
        <dbReference type="EnsemblPlants" id="ONIVA01G36970.1"/>
    </source>
</evidence>
<organism evidence="1">
    <name type="scientific">Oryza nivara</name>
    <name type="common">Indian wild rice</name>
    <name type="synonym">Oryza sativa f. spontanea</name>
    <dbReference type="NCBI Taxonomy" id="4536"/>
    <lineage>
        <taxon>Eukaryota</taxon>
        <taxon>Viridiplantae</taxon>
        <taxon>Streptophyta</taxon>
        <taxon>Embryophyta</taxon>
        <taxon>Tracheophyta</taxon>
        <taxon>Spermatophyta</taxon>
        <taxon>Magnoliopsida</taxon>
        <taxon>Liliopsida</taxon>
        <taxon>Poales</taxon>
        <taxon>Poaceae</taxon>
        <taxon>BOP clade</taxon>
        <taxon>Oryzoideae</taxon>
        <taxon>Oryzeae</taxon>
        <taxon>Oryzinae</taxon>
        <taxon>Oryza</taxon>
    </lineage>
</organism>
<dbReference type="Gramene" id="ONIVA01G36970.1">
    <property type="protein sequence ID" value="ONIVA01G36970.1"/>
    <property type="gene ID" value="ONIVA01G36970"/>
</dbReference>
<protein>
    <submittedName>
        <fullName evidence="1">Uncharacterized protein</fullName>
    </submittedName>
</protein>
<reference evidence="1" key="1">
    <citation type="submission" date="2015-04" db="UniProtKB">
        <authorList>
            <consortium name="EnsemblPlants"/>
        </authorList>
    </citation>
    <scope>IDENTIFICATION</scope>
    <source>
        <strain evidence="1">SL10</strain>
    </source>
</reference>
<sequence>MRVANWSGPWIDAIDVVRSASHARRLARFFLPSEIGRAPGPPRVTPPVHATILHNRIAGLAARTPVRRSAYSTTGGRNPYLATRCLRMAAALLCVDTRINKEIIKKRKKIEEQEQRDPQIHVASIRIELQNPYIHHRRASACEA</sequence>
<evidence type="ECO:0000313" key="2">
    <source>
        <dbReference type="Proteomes" id="UP000006591"/>
    </source>
</evidence>
<keyword evidence="2" id="KW-1185">Reference proteome</keyword>
<dbReference type="Proteomes" id="UP000006591">
    <property type="component" value="Chromosome 1"/>
</dbReference>
<proteinExistence type="predicted"/>
<reference evidence="1" key="2">
    <citation type="submission" date="2018-04" db="EMBL/GenBank/DDBJ databases">
        <title>OnivRS2 (Oryza nivara Reference Sequence Version 2).</title>
        <authorList>
            <person name="Zhang J."/>
            <person name="Kudrna D."/>
            <person name="Lee S."/>
            <person name="Talag J."/>
            <person name="Rajasekar S."/>
            <person name="Welchert J."/>
            <person name="Hsing Y.-I."/>
            <person name="Wing R.A."/>
        </authorList>
    </citation>
    <scope>NUCLEOTIDE SEQUENCE [LARGE SCALE GENOMIC DNA]</scope>
</reference>
<name>A0A0E0FTT8_ORYNI</name>
<dbReference type="EnsemblPlants" id="ONIVA01G36970.1">
    <property type="protein sequence ID" value="ONIVA01G36970.1"/>
    <property type="gene ID" value="ONIVA01G36970"/>
</dbReference>
<accession>A0A0E0FTT8</accession>
<dbReference type="AlphaFoldDB" id="A0A0E0FTT8"/>